<dbReference type="InterPro" id="IPR000600">
    <property type="entry name" value="ROK"/>
</dbReference>
<dbReference type="CDD" id="cd23763">
    <property type="entry name" value="ASKHA_ATPase_ROK"/>
    <property type="match status" value="1"/>
</dbReference>
<dbReference type="Gene3D" id="1.10.10.10">
    <property type="entry name" value="Winged helix-like DNA-binding domain superfamily/Winged helix DNA-binding domain"/>
    <property type="match status" value="1"/>
</dbReference>
<dbReference type="SUPFAM" id="SSF53067">
    <property type="entry name" value="Actin-like ATPase domain"/>
    <property type="match status" value="1"/>
</dbReference>
<dbReference type="PANTHER" id="PTHR18964">
    <property type="entry name" value="ROK (REPRESSOR, ORF, KINASE) FAMILY"/>
    <property type="match status" value="1"/>
</dbReference>
<evidence type="ECO:0000256" key="1">
    <source>
        <dbReference type="ARBA" id="ARBA00006479"/>
    </source>
</evidence>
<sequence>MESSDARRANRAVVLGELLARGTTTRVAVAQATGLSKATVTRVVEELVGAGLVRESGPLTEAGGGPGSTPGSGPGRSGGERSGDGRSASGRSGRGRQALAICLAGEHRLVCGVDLGGTSTRFLVTDLAGRVRAWAREATPGDLTTQQMADWLVTHVRRLTDGRELGATAVGLPGAVHPETGAVRTAPNLPQLQGDAFAQAVKAALPGVTTFANDVNAALLGEVTAGAAQGHANAVMIAAGTGLGAAVYLGGRPLPGRTGGVGEFGVLPFGAGNLEDAISGGGMVRYARELGHAVADAAQIFELNAPRPVLDQARNGLRTMLTAVTVAYEPDVIVLAGGVAPAFAPWLPALAADLAEFTPQPPVLRTSVLGDPGGAIGSWVTALHAVYQGLDVALPDLGGAATTVLDHLTKEGHHVPAATA</sequence>
<organism evidence="3 4">
    <name type="scientific">Actinomadura barringtoniae</name>
    <dbReference type="NCBI Taxonomy" id="1427535"/>
    <lineage>
        <taxon>Bacteria</taxon>
        <taxon>Bacillati</taxon>
        <taxon>Actinomycetota</taxon>
        <taxon>Actinomycetes</taxon>
        <taxon>Streptosporangiales</taxon>
        <taxon>Thermomonosporaceae</taxon>
        <taxon>Actinomadura</taxon>
    </lineage>
</organism>
<comment type="similarity">
    <text evidence="1">Belongs to the ROK (NagC/XylR) family.</text>
</comment>
<dbReference type="AlphaFoldDB" id="A0A939PNP3"/>
<evidence type="ECO:0000313" key="3">
    <source>
        <dbReference type="EMBL" id="MBO2455585.1"/>
    </source>
</evidence>
<dbReference type="Proteomes" id="UP000669179">
    <property type="component" value="Unassembled WGS sequence"/>
</dbReference>
<dbReference type="InterPro" id="IPR043129">
    <property type="entry name" value="ATPase_NBD"/>
</dbReference>
<evidence type="ECO:0000256" key="2">
    <source>
        <dbReference type="SAM" id="MobiDB-lite"/>
    </source>
</evidence>
<evidence type="ECO:0000313" key="4">
    <source>
        <dbReference type="Proteomes" id="UP000669179"/>
    </source>
</evidence>
<protein>
    <submittedName>
        <fullName evidence="3">ROK family transcriptional regulator</fullName>
    </submittedName>
</protein>
<dbReference type="RefSeq" id="WP_208263811.1">
    <property type="nucleotide sequence ID" value="NZ_JAGEOJ010000039.1"/>
</dbReference>
<dbReference type="Gene3D" id="3.30.420.40">
    <property type="match status" value="2"/>
</dbReference>
<dbReference type="InterPro" id="IPR036390">
    <property type="entry name" value="WH_DNA-bd_sf"/>
</dbReference>
<gene>
    <name evidence="3" type="ORF">J4573_51520</name>
</gene>
<feature type="compositionally biased region" description="Gly residues" evidence="2">
    <location>
        <begin position="62"/>
        <end position="77"/>
    </location>
</feature>
<comment type="caution">
    <text evidence="3">The sequence shown here is derived from an EMBL/GenBank/DDBJ whole genome shotgun (WGS) entry which is preliminary data.</text>
</comment>
<dbReference type="InterPro" id="IPR036388">
    <property type="entry name" value="WH-like_DNA-bd_sf"/>
</dbReference>
<reference evidence="3" key="1">
    <citation type="submission" date="2021-03" db="EMBL/GenBank/DDBJ databases">
        <authorList>
            <person name="Kanchanasin P."/>
            <person name="Saeng-In P."/>
            <person name="Phongsopitanun W."/>
            <person name="Yuki M."/>
            <person name="Kudo T."/>
            <person name="Ohkuma M."/>
            <person name="Tanasupawat S."/>
        </authorList>
    </citation>
    <scope>NUCLEOTIDE SEQUENCE</scope>
    <source>
        <strain evidence="3">GKU 128</strain>
    </source>
</reference>
<dbReference type="PANTHER" id="PTHR18964:SF149">
    <property type="entry name" value="BIFUNCTIONAL UDP-N-ACETYLGLUCOSAMINE 2-EPIMERASE_N-ACETYLMANNOSAMINE KINASE"/>
    <property type="match status" value="1"/>
</dbReference>
<name>A0A939PNP3_9ACTN</name>
<accession>A0A939PNP3</accession>
<feature type="region of interest" description="Disordered" evidence="2">
    <location>
        <begin position="54"/>
        <end position="92"/>
    </location>
</feature>
<proteinExistence type="inferred from homology"/>
<dbReference type="SUPFAM" id="SSF46785">
    <property type="entry name" value="Winged helix' DNA-binding domain"/>
    <property type="match status" value="1"/>
</dbReference>
<dbReference type="Pfam" id="PF00480">
    <property type="entry name" value="ROK"/>
    <property type="match status" value="1"/>
</dbReference>
<dbReference type="EMBL" id="JAGEOJ010000039">
    <property type="protein sequence ID" value="MBO2455585.1"/>
    <property type="molecule type" value="Genomic_DNA"/>
</dbReference>
<keyword evidence="4" id="KW-1185">Reference proteome</keyword>